<accession>A0A7G9GLR5</accession>
<organism evidence="1 2">
    <name type="scientific">[Eubacterium] hominis</name>
    <dbReference type="NCBI Taxonomy" id="2764325"/>
    <lineage>
        <taxon>Bacteria</taxon>
        <taxon>Bacillati</taxon>
        <taxon>Bacillota</taxon>
        <taxon>Erysipelotrichia</taxon>
        <taxon>Erysipelotrichales</taxon>
        <taxon>Erysipelotrichaceae</taxon>
        <taxon>Amedibacillus</taxon>
    </lineage>
</organism>
<evidence type="ECO:0000313" key="1">
    <source>
        <dbReference type="EMBL" id="QNM11747.1"/>
    </source>
</evidence>
<dbReference type="KEGG" id="ehn:H9Q80_16090"/>
<proteinExistence type="predicted"/>
<sequence>MEIEVFWKKFMNQEVFVHTPTQEQFDMFKKLCNEREIATEFKELDIGIKFKHCKEKTVLIFNRVGNDPFKFVVFYLLGYEEFVQFANIDNLDNEDSLKVVEFIDVFSSNYNAKIVCTNPKASKVFEKGKVYDVVNGFIYHKGKLIMQPRVFENFEELHDHAIADFVELIDE</sequence>
<evidence type="ECO:0000313" key="2">
    <source>
        <dbReference type="Proteomes" id="UP000515856"/>
    </source>
</evidence>
<protein>
    <submittedName>
        <fullName evidence="1">Uncharacterized protein</fullName>
    </submittedName>
</protein>
<name>A0A7G9GLR5_9FIRM</name>
<gene>
    <name evidence="1" type="ORF">H9Q80_16090</name>
</gene>
<dbReference type="Proteomes" id="UP000515856">
    <property type="component" value="Chromosome"/>
</dbReference>
<dbReference type="RefSeq" id="WP_117452124.1">
    <property type="nucleotide sequence ID" value="NZ_CP060636.1"/>
</dbReference>
<dbReference type="EMBL" id="CP060636">
    <property type="protein sequence ID" value="QNM11747.1"/>
    <property type="molecule type" value="Genomic_DNA"/>
</dbReference>
<reference evidence="1 2" key="1">
    <citation type="submission" date="2020-08" db="EMBL/GenBank/DDBJ databases">
        <authorList>
            <person name="Liu C."/>
            <person name="Sun Q."/>
        </authorList>
    </citation>
    <scope>NUCLEOTIDE SEQUENCE [LARGE SCALE GENOMIC DNA]</scope>
    <source>
        <strain evidence="1 2">NSJ-61</strain>
    </source>
</reference>
<dbReference type="AlphaFoldDB" id="A0A7G9GLR5"/>
<keyword evidence="2" id="KW-1185">Reference proteome</keyword>